<evidence type="ECO:0000313" key="1">
    <source>
        <dbReference type="EMBL" id="PAD73073.1"/>
    </source>
</evidence>
<organism evidence="1 2">
    <name type="scientific">Paenibacillus campinasensis</name>
    <dbReference type="NCBI Taxonomy" id="66347"/>
    <lineage>
        <taxon>Bacteria</taxon>
        <taxon>Bacillati</taxon>
        <taxon>Bacillota</taxon>
        <taxon>Bacilli</taxon>
        <taxon>Bacillales</taxon>
        <taxon>Paenibacillaceae</taxon>
        <taxon>Paenibacillus</taxon>
    </lineage>
</organism>
<reference evidence="1 2" key="1">
    <citation type="submission" date="2017-07" db="EMBL/GenBank/DDBJ databases">
        <title>Isolation and whole genome analysis of endospore-forming bacteria from heroin.</title>
        <authorList>
            <person name="Kalinowski J."/>
            <person name="Ahrens B."/>
            <person name="Al-Dilaimi A."/>
            <person name="Winkler A."/>
            <person name="Wibberg D."/>
            <person name="Schleenbecker U."/>
            <person name="Ruckert C."/>
            <person name="Wolfel R."/>
            <person name="Grass G."/>
        </authorList>
    </citation>
    <scope>NUCLEOTIDE SEQUENCE [LARGE SCALE GENOMIC DNA]</scope>
    <source>
        <strain evidence="1 2">7537-G1</strain>
    </source>
</reference>
<comment type="caution">
    <text evidence="1">The sequence shown here is derived from an EMBL/GenBank/DDBJ whole genome shotgun (WGS) entry which is preliminary data.</text>
</comment>
<evidence type="ECO:0000313" key="2">
    <source>
        <dbReference type="Proteomes" id="UP000215596"/>
    </source>
</evidence>
<dbReference type="AlphaFoldDB" id="A0A268EIY3"/>
<proteinExistence type="predicted"/>
<dbReference type="RefSeq" id="WP_095267352.1">
    <property type="nucleotide sequence ID" value="NZ_NPBY01000073.1"/>
</dbReference>
<protein>
    <submittedName>
        <fullName evidence="1">Uncharacterized protein</fullName>
    </submittedName>
</protein>
<gene>
    <name evidence="1" type="ORF">CHH67_21070</name>
</gene>
<sequence length="149" mass="16879">MIAKLFKKRETVYPITSSSLSDFQKKKILRDLDYRAEGIEFHCSKAGISLTEINNETLYLQLVRLLIKKIERNEVLTGVEISILNGMFSVLKDIAIEIVPISELSNEGRVLPGSDFFFVNYFGYVRLREVSGNILNKFIHTGTGENSDG</sequence>
<dbReference type="Proteomes" id="UP000215596">
    <property type="component" value="Unassembled WGS sequence"/>
</dbReference>
<dbReference type="EMBL" id="NPBY01000073">
    <property type="protein sequence ID" value="PAD73073.1"/>
    <property type="molecule type" value="Genomic_DNA"/>
</dbReference>
<accession>A0A268EIY3</accession>
<name>A0A268EIY3_9BACL</name>